<dbReference type="InterPro" id="IPR005481">
    <property type="entry name" value="BC-like_N"/>
</dbReference>
<dbReference type="AlphaFoldDB" id="A0A1G5GS27"/>
<evidence type="ECO:0000256" key="3">
    <source>
        <dbReference type="ARBA" id="ARBA00022840"/>
    </source>
</evidence>
<dbReference type="Pfam" id="PF00289">
    <property type="entry name" value="Biotin_carb_N"/>
    <property type="match status" value="1"/>
</dbReference>
<dbReference type="InterPro" id="IPR011761">
    <property type="entry name" value="ATP-grasp"/>
</dbReference>
<dbReference type="PROSITE" id="PS00867">
    <property type="entry name" value="CPSASE_2"/>
    <property type="match status" value="1"/>
</dbReference>
<dbReference type="GO" id="GO:0046872">
    <property type="term" value="F:metal ion binding"/>
    <property type="evidence" value="ECO:0007669"/>
    <property type="project" value="InterPro"/>
</dbReference>
<evidence type="ECO:0000313" key="11">
    <source>
        <dbReference type="Proteomes" id="UP000198870"/>
    </source>
</evidence>
<dbReference type="Gene3D" id="3.30.470.20">
    <property type="entry name" value="ATP-grasp fold, B domain"/>
    <property type="match status" value="1"/>
</dbReference>
<dbReference type="PANTHER" id="PTHR18866:SF33">
    <property type="entry name" value="METHYLCROTONOYL-COA CARBOXYLASE SUBUNIT ALPHA, MITOCHONDRIAL-RELATED"/>
    <property type="match status" value="1"/>
</dbReference>
<dbReference type="InterPro" id="IPR016185">
    <property type="entry name" value="PreATP-grasp_dom_sf"/>
</dbReference>
<evidence type="ECO:0000256" key="2">
    <source>
        <dbReference type="ARBA" id="ARBA00022741"/>
    </source>
</evidence>
<dbReference type="STRING" id="419481.SAMN05216233_11191"/>
<feature type="domain" description="Biotin carboxylation" evidence="9">
    <location>
        <begin position="4"/>
        <end position="449"/>
    </location>
</feature>
<evidence type="ECO:0000313" key="10">
    <source>
        <dbReference type="EMBL" id="SCY54211.1"/>
    </source>
</evidence>
<dbReference type="GO" id="GO:0005524">
    <property type="term" value="F:ATP binding"/>
    <property type="evidence" value="ECO:0007669"/>
    <property type="project" value="UniProtKB-UniRule"/>
</dbReference>
<name>A0A1G5GS27_9BACT</name>
<keyword evidence="3 6" id="KW-0067">ATP-binding</keyword>
<dbReference type="EMBL" id="FMUX01000011">
    <property type="protein sequence ID" value="SCY54211.1"/>
    <property type="molecule type" value="Genomic_DNA"/>
</dbReference>
<evidence type="ECO:0000256" key="4">
    <source>
        <dbReference type="ARBA" id="ARBA00022842"/>
    </source>
</evidence>
<dbReference type="PROSITE" id="PS00866">
    <property type="entry name" value="CPSASE_1"/>
    <property type="match status" value="1"/>
</dbReference>
<dbReference type="PROSITE" id="PS50975">
    <property type="entry name" value="ATP_GRASP"/>
    <property type="match status" value="1"/>
</dbReference>
<dbReference type="Pfam" id="PF02785">
    <property type="entry name" value="Biotin_carb_C"/>
    <property type="match status" value="1"/>
</dbReference>
<organism evidence="10 11">
    <name type="scientific">Desulfoluna spongiiphila</name>
    <dbReference type="NCBI Taxonomy" id="419481"/>
    <lineage>
        <taxon>Bacteria</taxon>
        <taxon>Pseudomonadati</taxon>
        <taxon>Thermodesulfobacteriota</taxon>
        <taxon>Desulfobacteria</taxon>
        <taxon>Desulfobacterales</taxon>
        <taxon>Desulfolunaceae</taxon>
        <taxon>Desulfoluna</taxon>
    </lineage>
</organism>
<dbReference type="GO" id="GO:2001295">
    <property type="term" value="P:malonyl-CoA biosynthetic process"/>
    <property type="evidence" value="ECO:0007669"/>
    <property type="project" value="UniProtKB-UniPathway"/>
</dbReference>
<dbReference type="SMART" id="SM00878">
    <property type="entry name" value="Biotin_carb_C"/>
    <property type="match status" value="1"/>
</dbReference>
<keyword evidence="2 6" id="KW-0547">Nucleotide-binding</keyword>
<keyword evidence="4" id="KW-0460">Magnesium</keyword>
<feature type="region of interest" description="Disordered" evidence="7">
    <location>
        <begin position="475"/>
        <end position="496"/>
    </location>
</feature>
<accession>A0A1G5GS27</accession>
<dbReference type="InterPro" id="IPR050856">
    <property type="entry name" value="Biotin_carboxylase_complex"/>
</dbReference>
<dbReference type="RefSeq" id="WP_092211636.1">
    <property type="nucleotide sequence ID" value="NZ_FMUX01000011.1"/>
</dbReference>
<dbReference type="Pfam" id="PF02786">
    <property type="entry name" value="CPSase_L_D2"/>
    <property type="match status" value="1"/>
</dbReference>
<sequence>MTQTIDKMLIANRGEIAVRIMRTCREMGIGTVAVYSEVDRRAAHVLMADEAVCIGPAEATQSYLNMDAIVGATRATGAGAVHPGYGFLAENAEFAERCRAEGFLFIGPEPGVIRLLGDKTAARKRLSAEGLPIIPGTLGGGASLEEQEKATLAMGYPVVVKAAAGGGGKGMRTVARPSELEAALTSASGEALAAFGSGEVYIEKYLEGPRHIEVQVLADTHGNAIHLIERECSAQRRHQKIVEECPSPVVDDTLRHTMGMAAVNAAKAVGYTNAGTFEFLVDKEMNFYFLEVNTRLQVEHPVTEMVTGVDLVREQIRIAAGEPLALSQKDIIPRGHAVECRIYAEDPANGFMPSPGTIQTLVEPSGPGVRVDSGVYQGWTVPMEYDPILSKLITFGQDRQAATQRMVRALKQTVITGITSPVPFLIDLLESEAFRDGQVKTDTIDTTLSDWSPTRPEVEALLAYVAHDLFGQAKATSPEGPSAQPSPWTQLGAFRI</sequence>
<feature type="domain" description="ATP-grasp" evidence="8">
    <location>
        <begin position="123"/>
        <end position="320"/>
    </location>
</feature>
<dbReference type="InterPro" id="IPR005482">
    <property type="entry name" value="Biotin_COase_C"/>
</dbReference>
<dbReference type="NCBIfam" id="NF006367">
    <property type="entry name" value="PRK08591.1"/>
    <property type="match status" value="1"/>
</dbReference>
<protein>
    <submittedName>
        <fullName evidence="10">Acetyl-CoA carboxylase, biotin carboxylase subunit</fullName>
    </submittedName>
</protein>
<keyword evidence="1" id="KW-0436">Ligase</keyword>
<dbReference type="InterPro" id="IPR005479">
    <property type="entry name" value="CPAse_ATP-bd"/>
</dbReference>
<keyword evidence="11" id="KW-1185">Reference proteome</keyword>
<dbReference type="PANTHER" id="PTHR18866">
    <property type="entry name" value="CARBOXYLASE:PYRUVATE/ACETYL-COA/PROPIONYL-COA CARBOXYLASE"/>
    <property type="match status" value="1"/>
</dbReference>
<dbReference type="NCBIfam" id="TIGR00514">
    <property type="entry name" value="accC"/>
    <property type="match status" value="1"/>
</dbReference>
<dbReference type="PROSITE" id="PS50979">
    <property type="entry name" value="BC"/>
    <property type="match status" value="1"/>
</dbReference>
<dbReference type="InterPro" id="IPR004549">
    <property type="entry name" value="Acetyl_CoA_COase_biotin_COase"/>
</dbReference>
<proteinExistence type="predicted"/>
<reference evidence="10 11" key="1">
    <citation type="submission" date="2016-10" db="EMBL/GenBank/DDBJ databases">
        <authorList>
            <person name="de Groot N.N."/>
        </authorList>
    </citation>
    <scope>NUCLEOTIDE SEQUENCE [LARGE SCALE GENOMIC DNA]</scope>
    <source>
        <strain evidence="10 11">AA1</strain>
    </source>
</reference>
<gene>
    <name evidence="10" type="ORF">SAMN05216233_11191</name>
</gene>
<dbReference type="UniPathway" id="UPA00655">
    <property type="reaction ID" value="UER00711"/>
</dbReference>
<dbReference type="SUPFAM" id="SSF56059">
    <property type="entry name" value="Glutathione synthetase ATP-binding domain-like"/>
    <property type="match status" value="1"/>
</dbReference>
<dbReference type="SUPFAM" id="SSF52440">
    <property type="entry name" value="PreATP-grasp domain"/>
    <property type="match status" value="1"/>
</dbReference>
<dbReference type="InterPro" id="IPR011054">
    <property type="entry name" value="Rudment_hybrid_motif"/>
</dbReference>
<dbReference type="SUPFAM" id="SSF51246">
    <property type="entry name" value="Rudiment single hybrid motif"/>
    <property type="match status" value="1"/>
</dbReference>
<dbReference type="Proteomes" id="UP000198870">
    <property type="component" value="Unassembled WGS sequence"/>
</dbReference>
<evidence type="ECO:0000259" key="9">
    <source>
        <dbReference type="PROSITE" id="PS50979"/>
    </source>
</evidence>
<evidence type="ECO:0000256" key="1">
    <source>
        <dbReference type="ARBA" id="ARBA00022598"/>
    </source>
</evidence>
<evidence type="ECO:0000256" key="6">
    <source>
        <dbReference type="PROSITE-ProRule" id="PRU00409"/>
    </source>
</evidence>
<dbReference type="OrthoDB" id="9769961at2"/>
<evidence type="ECO:0000256" key="5">
    <source>
        <dbReference type="ARBA" id="ARBA00023267"/>
    </source>
</evidence>
<dbReference type="InterPro" id="IPR011764">
    <property type="entry name" value="Biotin_carboxylation_dom"/>
</dbReference>
<dbReference type="GO" id="GO:0016874">
    <property type="term" value="F:ligase activity"/>
    <property type="evidence" value="ECO:0007669"/>
    <property type="project" value="UniProtKB-KW"/>
</dbReference>
<evidence type="ECO:0000259" key="8">
    <source>
        <dbReference type="PROSITE" id="PS50975"/>
    </source>
</evidence>
<keyword evidence="5" id="KW-0092">Biotin</keyword>
<dbReference type="FunFam" id="3.30.470.20:FF:000028">
    <property type="entry name" value="Methylcrotonoyl-CoA carboxylase subunit alpha, mitochondrial"/>
    <property type="match status" value="1"/>
</dbReference>
<dbReference type="FunFam" id="3.40.50.20:FF:000010">
    <property type="entry name" value="Propionyl-CoA carboxylase subunit alpha"/>
    <property type="match status" value="1"/>
</dbReference>
<evidence type="ECO:0000256" key="7">
    <source>
        <dbReference type="SAM" id="MobiDB-lite"/>
    </source>
</evidence>